<dbReference type="Gene3D" id="3.40.50.2300">
    <property type="match status" value="2"/>
</dbReference>
<dbReference type="GO" id="GO:0030313">
    <property type="term" value="C:cell envelope"/>
    <property type="evidence" value="ECO:0007669"/>
    <property type="project" value="UniProtKB-SubCell"/>
</dbReference>
<feature type="chain" id="PRO_5019397942" evidence="4">
    <location>
        <begin position="29"/>
        <end position="340"/>
    </location>
</feature>
<dbReference type="RefSeq" id="WP_119859246.1">
    <property type="nucleotide sequence ID" value="NZ_QYYD01000042.1"/>
</dbReference>
<evidence type="ECO:0000313" key="6">
    <source>
        <dbReference type="EMBL" id="RJF65459.1"/>
    </source>
</evidence>
<evidence type="ECO:0000256" key="2">
    <source>
        <dbReference type="ARBA" id="ARBA00007639"/>
    </source>
</evidence>
<protein>
    <submittedName>
        <fullName evidence="6">Sugar ABC transporter substrate-binding protein</fullName>
    </submittedName>
</protein>
<gene>
    <name evidence="6" type="ORF">D4Q52_24760</name>
</gene>
<dbReference type="SUPFAM" id="SSF53822">
    <property type="entry name" value="Periplasmic binding protein-like I"/>
    <property type="match status" value="1"/>
</dbReference>
<dbReference type="PANTHER" id="PTHR46847">
    <property type="entry name" value="D-ALLOSE-BINDING PERIPLASMIC PROTEIN-RELATED"/>
    <property type="match status" value="1"/>
</dbReference>
<dbReference type="EMBL" id="QYYD01000042">
    <property type="protein sequence ID" value="RJF65459.1"/>
    <property type="molecule type" value="Genomic_DNA"/>
</dbReference>
<evidence type="ECO:0000259" key="5">
    <source>
        <dbReference type="Pfam" id="PF13407"/>
    </source>
</evidence>
<comment type="caution">
    <text evidence="6">The sequence shown here is derived from an EMBL/GenBank/DDBJ whole genome shotgun (WGS) entry which is preliminary data.</text>
</comment>
<evidence type="ECO:0000256" key="3">
    <source>
        <dbReference type="ARBA" id="ARBA00022729"/>
    </source>
</evidence>
<feature type="domain" description="Periplasmic binding protein" evidence="5">
    <location>
        <begin position="52"/>
        <end position="302"/>
    </location>
</feature>
<dbReference type="Pfam" id="PF13407">
    <property type="entry name" value="Peripla_BP_4"/>
    <property type="match status" value="1"/>
</dbReference>
<evidence type="ECO:0000256" key="1">
    <source>
        <dbReference type="ARBA" id="ARBA00004196"/>
    </source>
</evidence>
<dbReference type="GO" id="GO:0030246">
    <property type="term" value="F:carbohydrate binding"/>
    <property type="evidence" value="ECO:0007669"/>
    <property type="project" value="UniProtKB-ARBA"/>
</dbReference>
<keyword evidence="3 4" id="KW-0732">Signal</keyword>
<dbReference type="InterPro" id="IPR028082">
    <property type="entry name" value="Peripla_BP_I"/>
</dbReference>
<dbReference type="PANTHER" id="PTHR46847:SF1">
    <property type="entry name" value="D-ALLOSE-BINDING PERIPLASMIC PROTEIN-RELATED"/>
    <property type="match status" value="1"/>
</dbReference>
<feature type="signal peptide" evidence="4">
    <location>
        <begin position="1"/>
        <end position="28"/>
    </location>
</feature>
<reference evidence="6 7" key="1">
    <citation type="submission" date="2018-09" db="EMBL/GenBank/DDBJ databases">
        <title>Draft genome sequence of Rhodopseudomonas palustris 2.1.18.</title>
        <authorList>
            <person name="Robertson S.L."/>
            <person name="Meyer T.E."/>
            <person name="Kyndt J.A."/>
        </authorList>
    </citation>
    <scope>NUCLEOTIDE SEQUENCE [LARGE SCALE GENOMIC DNA]</scope>
    <source>
        <strain evidence="6 7">2.1.18</strain>
    </source>
</reference>
<name>A0A418UXT6_RHOPL</name>
<dbReference type="Proteomes" id="UP000285523">
    <property type="component" value="Unassembled WGS sequence"/>
</dbReference>
<dbReference type="AlphaFoldDB" id="A0A418UXT6"/>
<dbReference type="OrthoDB" id="7716943at2"/>
<accession>A0A418UXT6</accession>
<evidence type="ECO:0000256" key="4">
    <source>
        <dbReference type="SAM" id="SignalP"/>
    </source>
</evidence>
<comment type="subcellular location">
    <subcellularLocation>
        <location evidence="1">Cell envelope</location>
    </subcellularLocation>
</comment>
<evidence type="ECO:0000313" key="7">
    <source>
        <dbReference type="Proteomes" id="UP000285523"/>
    </source>
</evidence>
<dbReference type="CDD" id="cd01536">
    <property type="entry name" value="PBP1_ABC_sugar_binding-like"/>
    <property type="match status" value="1"/>
</dbReference>
<organism evidence="6 7">
    <name type="scientific">Rhodopseudomonas palustris</name>
    <dbReference type="NCBI Taxonomy" id="1076"/>
    <lineage>
        <taxon>Bacteria</taxon>
        <taxon>Pseudomonadati</taxon>
        <taxon>Pseudomonadota</taxon>
        <taxon>Alphaproteobacteria</taxon>
        <taxon>Hyphomicrobiales</taxon>
        <taxon>Nitrobacteraceae</taxon>
        <taxon>Rhodopseudomonas</taxon>
    </lineage>
</organism>
<comment type="similarity">
    <text evidence="2">Belongs to the bacterial solute-binding protein 2 family.</text>
</comment>
<proteinExistence type="inferred from homology"/>
<sequence length="340" mass="35875">MSVQLKRTALRLMMAATAVAAMALPVRAQQGLDEPFQGPFKAALAGKTVAYIPVAMNFDLTEGWFAGVKRELEPFGMKVIVRDPNWSTSAGAQALTTLISEKPAAIIVHNPDVQTYAKLLQRAEKEGIFIIQINMGSVYRSSAFVGANWIEVGERATEAVVKACEGKSGKVAIMQGALSAATSAYTLKGVENVLAKNPNIKVVSSQAADWDAAKAKAITQTVLKQNPDLCGIVGFWDGMDIGTAAAVKEAGLTGKVFLATSGGGERKGACELVKSGAFDLDLSYDVPIQAADMAAMIKWLLSSGAKPGDVKGSIYTTLIPITKDNAGSDTACWNLSDLKK</sequence>
<dbReference type="InterPro" id="IPR025997">
    <property type="entry name" value="SBP_2_dom"/>
</dbReference>